<proteinExistence type="predicted"/>
<evidence type="ECO:0000313" key="1">
    <source>
        <dbReference type="EMBL" id="KAG8155909.1"/>
    </source>
</evidence>
<reference evidence="1 2" key="1">
    <citation type="journal article" date="2022" name="Nat. Ecol. Evol.">
        <title>A masculinizing supergene underlies an exaggerated male reproductive morph in a spider.</title>
        <authorList>
            <person name="Hendrickx F."/>
            <person name="De Corte Z."/>
            <person name="Sonet G."/>
            <person name="Van Belleghem S.M."/>
            <person name="Kostlbacher S."/>
            <person name="Vangestel C."/>
        </authorList>
    </citation>
    <scope>NUCLEOTIDE SEQUENCE [LARGE SCALE GENOMIC DNA]</scope>
    <source>
        <strain evidence="1">W744_W776</strain>
    </source>
</reference>
<comment type="caution">
    <text evidence="1">The sequence shown here is derived from an EMBL/GenBank/DDBJ whole genome shotgun (WGS) entry which is preliminary data.</text>
</comment>
<dbReference type="Proteomes" id="UP000827092">
    <property type="component" value="Unassembled WGS sequence"/>
</dbReference>
<organism evidence="1 2">
    <name type="scientific">Oedothorax gibbosus</name>
    <dbReference type="NCBI Taxonomy" id="931172"/>
    <lineage>
        <taxon>Eukaryota</taxon>
        <taxon>Metazoa</taxon>
        <taxon>Ecdysozoa</taxon>
        <taxon>Arthropoda</taxon>
        <taxon>Chelicerata</taxon>
        <taxon>Arachnida</taxon>
        <taxon>Araneae</taxon>
        <taxon>Araneomorphae</taxon>
        <taxon>Entelegynae</taxon>
        <taxon>Araneoidea</taxon>
        <taxon>Linyphiidae</taxon>
        <taxon>Erigoninae</taxon>
        <taxon>Oedothorax</taxon>
    </lineage>
</organism>
<dbReference type="EMBL" id="JAFNEN010006476">
    <property type="protein sequence ID" value="KAG8155909.1"/>
    <property type="molecule type" value="Genomic_DNA"/>
</dbReference>
<sequence>MKSRSLGKPDLEICWDSKIENDSSVLVRWLQAESEKYEPGVRFGFPAASPSAGTPYALFTEETTNNLREGMDIGAQVKNPFFTRSQQNAKPHEMTVFAVFVSRGYVFENELLLNLNN</sequence>
<name>A0AAV6TDU0_9ARAC</name>
<evidence type="ECO:0000313" key="2">
    <source>
        <dbReference type="Proteomes" id="UP000827092"/>
    </source>
</evidence>
<protein>
    <submittedName>
        <fullName evidence="1">Uncharacterized protein</fullName>
    </submittedName>
</protein>
<gene>
    <name evidence="1" type="ORF">JTE90_018813</name>
</gene>
<dbReference type="AlphaFoldDB" id="A0AAV6TDU0"/>
<accession>A0AAV6TDU0</accession>
<keyword evidence="2" id="KW-1185">Reference proteome</keyword>